<dbReference type="Proteomes" id="UP000298274">
    <property type="component" value="Chromosome"/>
</dbReference>
<dbReference type="RefSeq" id="WP_141122928.1">
    <property type="nucleotide sequence ID" value="NZ_CP039631.3"/>
</dbReference>
<evidence type="ECO:0000313" key="3">
    <source>
        <dbReference type="Proteomes" id="UP000298274"/>
    </source>
</evidence>
<dbReference type="EMBL" id="CP039631">
    <property type="protein sequence ID" value="QCG68638.1"/>
    <property type="molecule type" value="Genomic_DNA"/>
</dbReference>
<reference evidence="1" key="2">
    <citation type="submission" date="2020-01" db="EMBL/GenBank/DDBJ databases">
        <title>Complete genome sequence of Pseudomonas veronii strain PVy, a versatile degrader capable of using multiple contaminants as sole carbon sources.</title>
        <authorList>
            <person name="Lopez-Echartea E."/>
            <person name="Ridl J."/>
            <person name="Pajer P."/>
            <person name="Strejcek M."/>
            <person name="Suman J."/>
            <person name="Uhlik O."/>
        </authorList>
    </citation>
    <scope>NUCLEOTIDE SEQUENCE</scope>
    <source>
        <strain evidence="1">Pvy</strain>
    </source>
</reference>
<sequence>MTDYWRTHPPVHVLVAGYMGYKAPQDVTDAPDLARDLAAMAADLRDDLPEHLRSGLDAFVGAPSTI</sequence>
<name>A0A4V1DAT8_PSEVE</name>
<accession>A0A4V1DAT8</accession>
<dbReference type="AlphaFoldDB" id="A0A4V1DAT8"/>
<proteinExistence type="predicted"/>
<organism evidence="1 3">
    <name type="scientific">Pseudomonas veronii</name>
    <dbReference type="NCBI Taxonomy" id="76761"/>
    <lineage>
        <taxon>Bacteria</taxon>
        <taxon>Pseudomonadati</taxon>
        <taxon>Pseudomonadota</taxon>
        <taxon>Gammaproteobacteria</taxon>
        <taxon>Pseudomonadales</taxon>
        <taxon>Pseudomonadaceae</taxon>
        <taxon>Pseudomonas</taxon>
    </lineage>
</organism>
<evidence type="ECO:0000313" key="2">
    <source>
        <dbReference type="EMBL" id="QCG68638.1"/>
    </source>
</evidence>
<protein>
    <submittedName>
        <fullName evidence="1">Uncharacterized protein</fullName>
    </submittedName>
</protein>
<dbReference type="EMBL" id="CP039631">
    <property type="protein sequence ID" value="QCG64266.1"/>
    <property type="molecule type" value="Genomic_DNA"/>
</dbReference>
<gene>
    <name evidence="1" type="ORF">E4167_00105</name>
    <name evidence="2" type="ORF">E4167_33435</name>
</gene>
<evidence type="ECO:0000313" key="1">
    <source>
        <dbReference type="EMBL" id="QCG64266.1"/>
    </source>
</evidence>
<reference evidence="3" key="1">
    <citation type="submission" date="2019-04" db="EMBL/GenBank/DDBJ databases">
        <title>Complete genome sequence of Pseudomonas veronii strain PVy, a versatile degrader capable of using multiple contaminants as sole carbon sources.</title>
        <authorList>
            <person name="Lopez-Echartea E."/>
            <person name="Ridl J."/>
            <person name="Pajer P."/>
            <person name="Strejcek M."/>
            <person name="Suman J."/>
            <person name="Uhlik O."/>
        </authorList>
    </citation>
    <scope>NUCLEOTIDE SEQUENCE [LARGE SCALE GENOMIC DNA]</scope>
    <source>
        <strain evidence="2 3">Pvy</strain>
    </source>
</reference>